<dbReference type="PANTHER" id="PTHR43238:SF1">
    <property type="entry name" value="GDP-L-FUCOSE SYNTHASE"/>
    <property type="match status" value="1"/>
</dbReference>
<dbReference type="Pfam" id="PF01370">
    <property type="entry name" value="Epimerase"/>
    <property type="match status" value="1"/>
</dbReference>
<dbReference type="AlphaFoldDB" id="A0A1D2N1B1"/>
<evidence type="ECO:0000256" key="7">
    <source>
        <dbReference type="ARBA" id="ARBA00023235"/>
    </source>
</evidence>
<evidence type="ECO:0000256" key="6">
    <source>
        <dbReference type="ARBA" id="ARBA00023002"/>
    </source>
</evidence>
<comment type="similarity">
    <text evidence="3">Belongs to the NAD(P)-dependent epimerase/dehydratase family. Fucose synthase subfamily.</text>
</comment>
<protein>
    <recommendedName>
        <fullName evidence="4">GDP-L-fucose synthase</fullName>
        <ecNumber evidence="4">1.1.1.271</ecNumber>
    </recommendedName>
    <alternativeName>
        <fullName evidence="8">GDP-4-keto-6-deoxy-D-mannose-3,5-epimerase-4-reductase</fullName>
    </alternativeName>
</protein>
<organism evidence="10 11">
    <name type="scientific">Orchesella cincta</name>
    <name type="common">Springtail</name>
    <name type="synonym">Podura cincta</name>
    <dbReference type="NCBI Taxonomy" id="48709"/>
    <lineage>
        <taxon>Eukaryota</taxon>
        <taxon>Metazoa</taxon>
        <taxon>Ecdysozoa</taxon>
        <taxon>Arthropoda</taxon>
        <taxon>Hexapoda</taxon>
        <taxon>Collembola</taxon>
        <taxon>Entomobryomorpha</taxon>
        <taxon>Entomobryoidea</taxon>
        <taxon>Orchesellidae</taxon>
        <taxon>Orchesellinae</taxon>
        <taxon>Orchesella</taxon>
    </lineage>
</organism>
<evidence type="ECO:0000256" key="3">
    <source>
        <dbReference type="ARBA" id="ARBA00005959"/>
    </source>
</evidence>
<dbReference type="OMA" id="HPSNYGY"/>
<keyword evidence="6" id="KW-0560">Oxidoreductase</keyword>
<dbReference type="UniPathway" id="UPA00128">
    <property type="reaction ID" value="UER00191"/>
</dbReference>
<evidence type="ECO:0000256" key="2">
    <source>
        <dbReference type="ARBA" id="ARBA00004883"/>
    </source>
</evidence>
<dbReference type="HAMAP" id="MF_00956">
    <property type="entry name" value="GDP_fucose_synth"/>
    <property type="match status" value="1"/>
</dbReference>
<proteinExistence type="inferred from homology"/>
<dbReference type="EC" id="1.1.1.271" evidence="4"/>
<comment type="pathway">
    <text evidence="2">Nucleotide-sugar biosynthesis; GDP-L-fucose biosynthesis via de novo pathway; GDP-L-fucose from GDP-alpha-D-mannose: step 2/2.</text>
</comment>
<dbReference type="InterPro" id="IPR028614">
    <property type="entry name" value="GDP_fucose/colitose_synth"/>
</dbReference>
<dbReference type="SUPFAM" id="SSF51735">
    <property type="entry name" value="NAD(P)-binding Rossmann-fold domains"/>
    <property type="match status" value="1"/>
</dbReference>
<keyword evidence="11" id="KW-1185">Reference proteome</keyword>
<keyword evidence="7" id="KW-0413">Isomerase</keyword>
<dbReference type="Gene3D" id="3.90.25.10">
    <property type="entry name" value="UDP-galactose 4-epimerase, domain 1"/>
    <property type="match status" value="1"/>
</dbReference>
<dbReference type="GO" id="GO:0050577">
    <property type="term" value="F:GDP-L-fucose synthase activity"/>
    <property type="evidence" value="ECO:0007669"/>
    <property type="project" value="UniProtKB-EC"/>
</dbReference>
<feature type="domain" description="NAD-dependent epimerase/dehydratase" evidence="9">
    <location>
        <begin position="8"/>
        <end position="234"/>
    </location>
</feature>
<dbReference type="InterPro" id="IPR001509">
    <property type="entry name" value="Epimerase_deHydtase"/>
</dbReference>
<comment type="caution">
    <text evidence="10">The sequence shown here is derived from an EMBL/GenBank/DDBJ whole genome shotgun (WGS) entry which is preliminary data.</text>
</comment>
<reference evidence="10 11" key="1">
    <citation type="journal article" date="2016" name="Genome Biol. Evol.">
        <title>Gene Family Evolution Reflects Adaptation to Soil Environmental Stressors in the Genome of the Collembolan Orchesella cincta.</title>
        <authorList>
            <person name="Faddeeva-Vakhrusheva A."/>
            <person name="Derks M.F."/>
            <person name="Anvar S.Y."/>
            <person name="Agamennone V."/>
            <person name="Suring W."/>
            <person name="Smit S."/>
            <person name="van Straalen N.M."/>
            <person name="Roelofs D."/>
        </authorList>
    </citation>
    <scope>NUCLEOTIDE SEQUENCE [LARGE SCALE GENOMIC DNA]</scope>
    <source>
        <tissue evidence="10">Mixed pool</tissue>
    </source>
</reference>
<keyword evidence="5" id="KW-0521">NADP</keyword>
<evidence type="ECO:0000313" key="10">
    <source>
        <dbReference type="EMBL" id="ODM99069.1"/>
    </source>
</evidence>
<name>A0A1D2N1B1_ORCCI</name>
<evidence type="ECO:0000256" key="4">
    <source>
        <dbReference type="ARBA" id="ARBA00012371"/>
    </source>
</evidence>
<comment type="function">
    <text evidence="1">Catalyzes the two-step NADP-dependent conversion of GDP-4-dehydro-6-deoxy-D-mannose to GDP-fucose, involving an epimerase and a reductase reaction.</text>
</comment>
<dbReference type="OrthoDB" id="202470at2759"/>
<evidence type="ECO:0000256" key="5">
    <source>
        <dbReference type="ARBA" id="ARBA00022857"/>
    </source>
</evidence>
<evidence type="ECO:0000313" key="11">
    <source>
        <dbReference type="Proteomes" id="UP000094527"/>
    </source>
</evidence>
<dbReference type="Gene3D" id="3.40.50.720">
    <property type="entry name" value="NAD(P)-binding Rossmann-like Domain"/>
    <property type="match status" value="1"/>
</dbReference>
<dbReference type="Proteomes" id="UP000094527">
    <property type="component" value="Unassembled WGS sequence"/>
</dbReference>
<evidence type="ECO:0000256" key="8">
    <source>
        <dbReference type="ARBA" id="ARBA00032995"/>
    </source>
</evidence>
<dbReference type="STRING" id="48709.A0A1D2N1B1"/>
<dbReference type="PANTHER" id="PTHR43238">
    <property type="entry name" value="GDP-L-FUCOSE SYNTHASE"/>
    <property type="match status" value="1"/>
</dbReference>
<sequence length="317" mass="35767">MTENQRTLVTGGSGLVGSAIRDVLVEQGVDLSNWLFLSSKDGDLRESKDVDKIFAEFKPTRVIHLAAMVGGLFHNMSNNLDFFRSNITINDNVLRASYETGVKKVVSCLSTCIFPDKISYPISEEMVHLGPPHDSNFGYSYAKRMIDVQNRAICEKYGLKYTSVIPCNVYGPNDNYHLQKSHVIPGLIHKFYLAKQKNEQAVVMGTGSPLRQFIFSKDLAKLFLWVLDNYDEVDPIILSVDEEDEVSIKAVAELIAKNFGIEQNLIFDTKAADGQYKKTATNKKLRGLYPDFQFTPIEVGIKESVDWFVKNFETARK</sequence>
<dbReference type="InterPro" id="IPR036291">
    <property type="entry name" value="NAD(P)-bd_dom_sf"/>
</dbReference>
<gene>
    <name evidence="10" type="ORF">Ocin01_07597</name>
</gene>
<dbReference type="GO" id="GO:0016853">
    <property type="term" value="F:isomerase activity"/>
    <property type="evidence" value="ECO:0007669"/>
    <property type="project" value="UniProtKB-KW"/>
</dbReference>
<evidence type="ECO:0000256" key="1">
    <source>
        <dbReference type="ARBA" id="ARBA00002870"/>
    </source>
</evidence>
<dbReference type="EMBL" id="LJIJ01000301">
    <property type="protein sequence ID" value="ODM99069.1"/>
    <property type="molecule type" value="Genomic_DNA"/>
</dbReference>
<evidence type="ECO:0000259" key="9">
    <source>
        <dbReference type="Pfam" id="PF01370"/>
    </source>
</evidence>
<accession>A0A1D2N1B1</accession>
<dbReference type="GO" id="GO:0042351">
    <property type="term" value="P:'de novo' GDP-L-fucose biosynthetic process"/>
    <property type="evidence" value="ECO:0007669"/>
    <property type="project" value="UniProtKB-UniPathway"/>
</dbReference>
<dbReference type="CDD" id="cd05239">
    <property type="entry name" value="GDP_FS_SDR_e"/>
    <property type="match status" value="1"/>
</dbReference>